<dbReference type="EMBL" id="JBBNAG010000002">
    <property type="protein sequence ID" value="KAK9157577.1"/>
    <property type="molecule type" value="Genomic_DNA"/>
</dbReference>
<protein>
    <submittedName>
        <fullName evidence="1">Uncharacterized protein</fullName>
    </submittedName>
</protein>
<reference evidence="1 2" key="1">
    <citation type="submission" date="2024-01" db="EMBL/GenBank/DDBJ databases">
        <title>Genome assemblies of Stephania.</title>
        <authorList>
            <person name="Yang L."/>
        </authorList>
    </citation>
    <scope>NUCLEOTIDE SEQUENCE [LARGE SCALE GENOMIC DNA]</scope>
    <source>
        <strain evidence="1">JXDWG</strain>
        <tissue evidence="1">Leaf</tissue>
    </source>
</reference>
<sequence>MGSYLSMHHRSHFHLYDIKDWVTPLIKFFNRFRDQLYTYMYLNLNFVLYVL</sequence>
<gene>
    <name evidence="1" type="ORF">Scep_004151</name>
</gene>
<accession>A0AAP0KTQ0</accession>
<dbReference type="Proteomes" id="UP001419268">
    <property type="component" value="Unassembled WGS sequence"/>
</dbReference>
<evidence type="ECO:0000313" key="1">
    <source>
        <dbReference type="EMBL" id="KAK9157577.1"/>
    </source>
</evidence>
<keyword evidence="2" id="KW-1185">Reference proteome</keyword>
<comment type="caution">
    <text evidence="1">The sequence shown here is derived from an EMBL/GenBank/DDBJ whole genome shotgun (WGS) entry which is preliminary data.</text>
</comment>
<organism evidence="1 2">
    <name type="scientific">Stephania cephalantha</name>
    <dbReference type="NCBI Taxonomy" id="152367"/>
    <lineage>
        <taxon>Eukaryota</taxon>
        <taxon>Viridiplantae</taxon>
        <taxon>Streptophyta</taxon>
        <taxon>Embryophyta</taxon>
        <taxon>Tracheophyta</taxon>
        <taxon>Spermatophyta</taxon>
        <taxon>Magnoliopsida</taxon>
        <taxon>Ranunculales</taxon>
        <taxon>Menispermaceae</taxon>
        <taxon>Menispermoideae</taxon>
        <taxon>Cissampelideae</taxon>
        <taxon>Stephania</taxon>
    </lineage>
</organism>
<dbReference type="AlphaFoldDB" id="A0AAP0KTQ0"/>
<name>A0AAP0KTQ0_9MAGN</name>
<evidence type="ECO:0000313" key="2">
    <source>
        <dbReference type="Proteomes" id="UP001419268"/>
    </source>
</evidence>
<proteinExistence type="predicted"/>